<dbReference type="SUPFAM" id="SSF46894">
    <property type="entry name" value="C-terminal effector domain of the bipartite response regulators"/>
    <property type="match status" value="1"/>
</dbReference>
<accession>A0ABP7BZW0</accession>
<evidence type="ECO:0000256" key="1">
    <source>
        <dbReference type="ARBA" id="ARBA00022741"/>
    </source>
</evidence>
<dbReference type="PROSITE" id="PS00622">
    <property type="entry name" value="HTH_LUXR_1"/>
    <property type="match status" value="1"/>
</dbReference>
<evidence type="ECO:0000313" key="6">
    <source>
        <dbReference type="Proteomes" id="UP001500902"/>
    </source>
</evidence>
<dbReference type="InterPro" id="IPR027417">
    <property type="entry name" value="P-loop_NTPase"/>
</dbReference>
<gene>
    <name evidence="5" type="ORF">GCM10022224_039900</name>
</gene>
<reference evidence="6" key="1">
    <citation type="journal article" date="2019" name="Int. J. Syst. Evol. Microbiol.">
        <title>The Global Catalogue of Microorganisms (GCM) 10K type strain sequencing project: providing services to taxonomists for standard genome sequencing and annotation.</title>
        <authorList>
            <consortium name="The Broad Institute Genomics Platform"/>
            <consortium name="The Broad Institute Genome Sequencing Center for Infectious Disease"/>
            <person name="Wu L."/>
            <person name="Ma J."/>
        </authorList>
    </citation>
    <scope>NUCLEOTIDE SEQUENCE [LARGE SCALE GENOMIC DNA]</scope>
    <source>
        <strain evidence="6">JCM 16904</strain>
    </source>
</reference>
<comment type="caution">
    <text evidence="5">The sequence shown here is derived from an EMBL/GenBank/DDBJ whole genome shotgun (WGS) entry which is preliminary data.</text>
</comment>
<dbReference type="PROSITE" id="PS50043">
    <property type="entry name" value="HTH_LUXR_2"/>
    <property type="match status" value="1"/>
</dbReference>
<dbReference type="EMBL" id="BAAAZP010000077">
    <property type="protein sequence ID" value="GAA3671723.1"/>
    <property type="molecule type" value="Genomic_DNA"/>
</dbReference>
<dbReference type="InterPro" id="IPR016032">
    <property type="entry name" value="Sig_transdc_resp-reg_C-effctor"/>
</dbReference>
<dbReference type="SUPFAM" id="SSF48452">
    <property type="entry name" value="TPR-like"/>
    <property type="match status" value="1"/>
</dbReference>
<evidence type="ECO:0000313" key="5">
    <source>
        <dbReference type="EMBL" id="GAA3671723.1"/>
    </source>
</evidence>
<organism evidence="5 6">
    <name type="scientific">Nonomuraea antimicrobica</name>
    <dbReference type="NCBI Taxonomy" id="561173"/>
    <lineage>
        <taxon>Bacteria</taxon>
        <taxon>Bacillati</taxon>
        <taxon>Actinomycetota</taxon>
        <taxon>Actinomycetes</taxon>
        <taxon>Streptosporangiales</taxon>
        <taxon>Streptosporangiaceae</taxon>
        <taxon>Nonomuraea</taxon>
    </lineage>
</organism>
<dbReference type="InterPro" id="IPR011990">
    <property type="entry name" value="TPR-like_helical_dom_sf"/>
</dbReference>
<keyword evidence="2" id="KW-0067">ATP-binding</keyword>
<dbReference type="InterPro" id="IPR041664">
    <property type="entry name" value="AAA_16"/>
</dbReference>
<dbReference type="InterPro" id="IPR000792">
    <property type="entry name" value="Tscrpt_reg_LuxR_C"/>
</dbReference>
<dbReference type="SMART" id="SM00421">
    <property type="entry name" value="HTH_LUXR"/>
    <property type="match status" value="1"/>
</dbReference>
<dbReference type="PANTHER" id="PTHR16305">
    <property type="entry name" value="TESTICULAR SOLUBLE ADENYLYL CYCLASE"/>
    <property type="match status" value="1"/>
</dbReference>
<feature type="region of interest" description="Disordered" evidence="3">
    <location>
        <begin position="884"/>
        <end position="906"/>
    </location>
</feature>
<dbReference type="InterPro" id="IPR036388">
    <property type="entry name" value="WH-like_DNA-bd_sf"/>
</dbReference>
<feature type="domain" description="HTH luxR-type" evidence="4">
    <location>
        <begin position="895"/>
        <end position="960"/>
    </location>
</feature>
<sequence>MVNELDAGATGAAPRLLTSPVLVGREAELDTVVAAMLAPPVVVAVEGEAGVGKTRLVTELLGHRDVAESRRLVGRCHPIRELFPLGPLVEAVRGLRDELDGARLGAVAGALRPLLPELADVLPPMPEPLDDRGAERHRVFRGLIEVLACLGPTVLVVEDLHWADEQTCDFIAYLVSQLPPRLALVVTHRVEEPTVPAVRALTARVPAGVRRERVRLGLLDRERTGDMVAAILDGQTVSADFAGYLWERTSGLPLAVEEVLALIRARGMLVRHGGRWERKALDTLEVPTGIRDPTLERVARLPDAAQRLVQAAAVVQVPVVPDVLADGAAVDESATEDALGSGLLVEHDGLIGFRHQLAAQAVYHDMSGPRRRELHGRVAHALRALVPVPLGQVAHHLKQAGRFDDWAHAAELAADHAVGLANEVEAVRLLEDVLRTAALDPVRRGRLAVKLGRAVEETLRAGDVVDLLTAALDGELPRQLRGELRLWLAIALNRCGDDPPRQLRLLAGAVDDLVDRADLRARAMVGLGVMSPLTVPLAEDLKWFGRAVRLVTEFDDPQLETFVLGKVGMSLVVYGDPAWRGLADRVMERVGGAARQRREVAALWSIGASACWAGHLDIAERLLGKGLDAPMAQENRRLELALQASSVLLAYCRGQWEGLAAEIATLVDELSDSLTSEVGVDVQLVAGCLALAHGEVDDARRRLSEVLGAAERPVDFLLLPIAVAAFSRVALFRGDVEEAVDQVNRCLEVLAAKGVWAPTGRLLPSAVEVLVAAGEPAQAADLVDRVERQVRGLDAPLAPAAVRHARGVLTSSADEFLAAATLYEAARAPYEAAQAAERAARCLAEAGRLVEAGDPLRTSVTVYERLGATWDRGRAANLARQYGISLPSPQRGGRRPAYGSELSPRERDVAELASRGRTNKEIAAELFVSPNTVRKQLAAAMSKLGVHSRMALAVRLAASNRANGTDGP</sequence>
<protein>
    <submittedName>
        <fullName evidence="5">LuxR family transcriptional regulator</fullName>
    </submittedName>
</protein>
<dbReference type="RefSeq" id="WP_344879707.1">
    <property type="nucleotide sequence ID" value="NZ_BAAAZP010000077.1"/>
</dbReference>
<name>A0ABP7BZW0_9ACTN</name>
<evidence type="ECO:0000256" key="2">
    <source>
        <dbReference type="ARBA" id="ARBA00022840"/>
    </source>
</evidence>
<evidence type="ECO:0000256" key="3">
    <source>
        <dbReference type="SAM" id="MobiDB-lite"/>
    </source>
</evidence>
<dbReference type="Gene3D" id="1.10.10.10">
    <property type="entry name" value="Winged helix-like DNA-binding domain superfamily/Winged helix DNA-binding domain"/>
    <property type="match status" value="1"/>
</dbReference>
<dbReference type="PRINTS" id="PR00038">
    <property type="entry name" value="HTHLUXR"/>
</dbReference>
<dbReference type="Proteomes" id="UP001500902">
    <property type="component" value="Unassembled WGS sequence"/>
</dbReference>
<dbReference type="Pfam" id="PF13191">
    <property type="entry name" value="AAA_16"/>
    <property type="match status" value="1"/>
</dbReference>
<dbReference type="SUPFAM" id="SSF52540">
    <property type="entry name" value="P-loop containing nucleoside triphosphate hydrolases"/>
    <property type="match status" value="1"/>
</dbReference>
<keyword evidence="1" id="KW-0547">Nucleotide-binding</keyword>
<proteinExistence type="predicted"/>
<evidence type="ECO:0000259" key="4">
    <source>
        <dbReference type="PROSITE" id="PS50043"/>
    </source>
</evidence>
<dbReference type="Pfam" id="PF00196">
    <property type="entry name" value="GerE"/>
    <property type="match status" value="1"/>
</dbReference>
<keyword evidence="6" id="KW-1185">Reference proteome</keyword>
<dbReference type="CDD" id="cd06170">
    <property type="entry name" value="LuxR_C_like"/>
    <property type="match status" value="1"/>
</dbReference>
<dbReference type="PANTHER" id="PTHR16305:SF35">
    <property type="entry name" value="TRANSCRIPTIONAL ACTIVATOR DOMAIN"/>
    <property type="match status" value="1"/>
</dbReference>